<keyword evidence="1" id="KW-0812">Transmembrane</keyword>
<name>A0A1I7TTH3_9PELO</name>
<keyword evidence="2" id="KW-1185">Reference proteome</keyword>
<keyword evidence="1" id="KW-1133">Transmembrane helix</keyword>
<reference evidence="3" key="1">
    <citation type="submission" date="2016-11" db="UniProtKB">
        <authorList>
            <consortium name="WormBaseParasite"/>
        </authorList>
    </citation>
    <scope>IDENTIFICATION</scope>
</reference>
<sequence length="132" mass="15170">MDVIVNITDLTPTTSATPDECGLEPHDFLEVKFFLISVVGTLIGLFGLFGNATTALILTRYDFFRHDNKLCFLFLFRPSMRNPNNLFLTALAVFDSCLLITAFFIYAMEYIIEYTAAFDLYVAWLTYLRFVF</sequence>
<protein>
    <submittedName>
        <fullName evidence="3">G_PROTEIN_RECEP_F1_2 domain-containing protein</fullName>
    </submittedName>
</protein>
<evidence type="ECO:0000256" key="1">
    <source>
        <dbReference type="SAM" id="Phobius"/>
    </source>
</evidence>
<dbReference type="STRING" id="1561998.A0A1I7TTH3"/>
<evidence type="ECO:0000313" key="3">
    <source>
        <dbReference type="WBParaSite" id="Csp11.Scaffold629.g11621.t1"/>
    </source>
</evidence>
<accession>A0A1I7TTH3</accession>
<feature type="transmembrane region" description="Helical" evidence="1">
    <location>
        <begin position="86"/>
        <end position="108"/>
    </location>
</feature>
<organism evidence="2 3">
    <name type="scientific">Caenorhabditis tropicalis</name>
    <dbReference type="NCBI Taxonomy" id="1561998"/>
    <lineage>
        <taxon>Eukaryota</taxon>
        <taxon>Metazoa</taxon>
        <taxon>Ecdysozoa</taxon>
        <taxon>Nematoda</taxon>
        <taxon>Chromadorea</taxon>
        <taxon>Rhabditida</taxon>
        <taxon>Rhabditina</taxon>
        <taxon>Rhabditomorpha</taxon>
        <taxon>Rhabditoidea</taxon>
        <taxon>Rhabditidae</taxon>
        <taxon>Peloderinae</taxon>
        <taxon>Caenorhabditis</taxon>
    </lineage>
</organism>
<dbReference type="AlphaFoldDB" id="A0A1I7TTH3"/>
<keyword evidence="1" id="KW-0472">Membrane</keyword>
<dbReference type="Gene3D" id="1.20.1070.10">
    <property type="entry name" value="Rhodopsin 7-helix transmembrane proteins"/>
    <property type="match status" value="1"/>
</dbReference>
<dbReference type="WBParaSite" id="Csp11.Scaffold629.g11621.t1">
    <property type="protein sequence ID" value="Csp11.Scaffold629.g11621.t1"/>
    <property type="gene ID" value="Csp11.Scaffold629.g11621"/>
</dbReference>
<feature type="transmembrane region" description="Helical" evidence="1">
    <location>
        <begin position="33"/>
        <end position="59"/>
    </location>
</feature>
<dbReference type="Proteomes" id="UP000095282">
    <property type="component" value="Unplaced"/>
</dbReference>
<dbReference type="SUPFAM" id="SSF81321">
    <property type="entry name" value="Family A G protein-coupled receptor-like"/>
    <property type="match status" value="1"/>
</dbReference>
<dbReference type="PANTHER" id="PTHR46709">
    <property type="entry name" value="PROTEIN CBG23488-RELATED"/>
    <property type="match status" value="1"/>
</dbReference>
<proteinExistence type="predicted"/>
<evidence type="ECO:0000313" key="2">
    <source>
        <dbReference type="Proteomes" id="UP000095282"/>
    </source>
</evidence>
<dbReference type="PANTHER" id="PTHR46709:SF12">
    <property type="entry name" value="G-PROTEIN COUPLED RECEPTORS FAMILY 1 PROFILE DOMAIN-CONTAINING PROTEIN"/>
    <property type="match status" value="1"/>
</dbReference>